<sequence length="164" mass="18714">MRLRPKRLPGLRLSTYNTEGIQTSFSPCDAIAFAHTYPPKLLEPYMHALVEHNSPQALSRPRWCADPRKRRRKRVVHKHRKLFLQEAAPERAETLCQIRQASWRLMVVMSRICCVCPKAGQRQAQKTISKPAACCDQHVRSTGGPRLAPLHRDTCWVVPVGRSG</sequence>
<dbReference type="InParanoid" id="A0A2T3A7D1"/>
<dbReference type="EMBL" id="KZ678447">
    <property type="protein sequence ID" value="PSR84180.1"/>
    <property type="molecule type" value="Genomic_DNA"/>
</dbReference>
<protein>
    <submittedName>
        <fullName evidence="1">Uncharacterized protein</fullName>
    </submittedName>
</protein>
<proteinExistence type="predicted"/>
<dbReference type="AlphaFoldDB" id="A0A2T3A7D1"/>
<reference evidence="1 2" key="1">
    <citation type="journal article" date="2018" name="Mycol. Prog.">
        <title>Coniella lustricola, a new species from submerged detritus.</title>
        <authorList>
            <person name="Raudabaugh D.B."/>
            <person name="Iturriaga T."/>
            <person name="Carver A."/>
            <person name="Mondo S."/>
            <person name="Pangilinan J."/>
            <person name="Lipzen A."/>
            <person name="He G."/>
            <person name="Amirebrahimi M."/>
            <person name="Grigoriev I.V."/>
            <person name="Miller A.N."/>
        </authorList>
    </citation>
    <scope>NUCLEOTIDE SEQUENCE [LARGE SCALE GENOMIC DNA]</scope>
    <source>
        <strain evidence="1 2">B22-T-1</strain>
    </source>
</reference>
<evidence type="ECO:0000313" key="1">
    <source>
        <dbReference type="EMBL" id="PSR84180.1"/>
    </source>
</evidence>
<dbReference type="Proteomes" id="UP000241462">
    <property type="component" value="Unassembled WGS sequence"/>
</dbReference>
<accession>A0A2T3A7D1</accession>
<name>A0A2T3A7D1_9PEZI</name>
<gene>
    <name evidence="1" type="ORF">BD289DRAFT_266540</name>
</gene>
<evidence type="ECO:0000313" key="2">
    <source>
        <dbReference type="Proteomes" id="UP000241462"/>
    </source>
</evidence>
<organism evidence="1 2">
    <name type="scientific">Coniella lustricola</name>
    <dbReference type="NCBI Taxonomy" id="2025994"/>
    <lineage>
        <taxon>Eukaryota</taxon>
        <taxon>Fungi</taxon>
        <taxon>Dikarya</taxon>
        <taxon>Ascomycota</taxon>
        <taxon>Pezizomycotina</taxon>
        <taxon>Sordariomycetes</taxon>
        <taxon>Sordariomycetidae</taxon>
        <taxon>Diaporthales</taxon>
        <taxon>Schizoparmaceae</taxon>
        <taxon>Coniella</taxon>
    </lineage>
</organism>
<keyword evidence="2" id="KW-1185">Reference proteome</keyword>